<protein>
    <submittedName>
        <fullName evidence="1">Uncharacterized protein</fullName>
    </submittedName>
</protein>
<name>A0ACC1RUI6_9HYPO</name>
<gene>
    <name evidence="1" type="ORF">NM208_g11407</name>
</gene>
<keyword evidence="2" id="KW-1185">Reference proteome</keyword>
<comment type="caution">
    <text evidence="1">The sequence shown here is derived from an EMBL/GenBank/DDBJ whole genome shotgun (WGS) entry which is preliminary data.</text>
</comment>
<sequence length="180" mass="19338">MLFNPRQKKAKPSPKKPKTATSRPAPLNQPLSVFAVGNGEMGELGLGPNQTETHRPLINPLLSKLQVIQLSCGGMHTVALTADSKIVTWGVNDNYALGRNTGWDGGLRDIDADSGDENGELNPRESTPTAIPASAFPSGTQFVQVAAGDSCTFALTGDGYVYGWGCFRVRPLNHFLRIHH</sequence>
<proteinExistence type="predicted"/>
<dbReference type="EMBL" id="JANRMS010001816">
    <property type="protein sequence ID" value="KAJ3525980.1"/>
    <property type="molecule type" value="Genomic_DNA"/>
</dbReference>
<dbReference type="Proteomes" id="UP001148629">
    <property type="component" value="Unassembled WGS sequence"/>
</dbReference>
<evidence type="ECO:0000313" key="2">
    <source>
        <dbReference type="Proteomes" id="UP001148629"/>
    </source>
</evidence>
<accession>A0ACC1RUI6</accession>
<reference evidence="1" key="1">
    <citation type="submission" date="2022-08" db="EMBL/GenBank/DDBJ databases">
        <title>Genome Sequence of Fusarium decemcellulare.</title>
        <authorList>
            <person name="Buettner E."/>
        </authorList>
    </citation>
    <scope>NUCLEOTIDE SEQUENCE</scope>
    <source>
        <strain evidence="1">Babe19</strain>
    </source>
</reference>
<evidence type="ECO:0000313" key="1">
    <source>
        <dbReference type="EMBL" id="KAJ3525980.1"/>
    </source>
</evidence>
<organism evidence="1 2">
    <name type="scientific">Fusarium decemcellulare</name>
    <dbReference type="NCBI Taxonomy" id="57161"/>
    <lineage>
        <taxon>Eukaryota</taxon>
        <taxon>Fungi</taxon>
        <taxon>Dikarya</taxon>
        <taxon>Ascomycota</taxon>
        <taxon>Pezizomycotina</taxon>
        <taxon>Sordariomycetes</taxon>
        <taxon>Hypocreomycetidae</taxon>
        <taxon>Hypocreales</taxon>
        <taxon>Nectriaceae</taxon>
        <taxon>Fusarium</taxon>
        <taxon>Fusarium decemcellulare species complex</taxon>
    </lineage>
</organism>